<keyword evidence="1" id="KW-1133">Transmembrane helix</keyword>
<keyword evidence="3" id="KW-0645">Protease</keyword>
<dbReference type="InterPro" id="IPR052710">
    <property type="entry name" value="CAAX_protease"/>
</dbReference>
<evidence type="ECO:0000259" key="2">
    <source>
        <dbReference type="Pfam" id="PF02517"/>
    </source>
</evidence>
<comment type="caution">
    <text evidence="3">The sequence shown here is derived from an EMBL/GenBank/DDBJ whole genome shotgun (WGS) entry which is preliminary data.</text>
</comment>
<dbReference type="GO" id="GO:0006508">
    <property type="term" value="P:proteolysis"/>
    <property type="evidence" value="ECO:0007669"/>
    <property type="project" value="UniProtKB-KW"/>
</dbReference>
<evidence type="ECO:0000313" key="3">
    <source>
        <dbReference type="EMBL" id="MBD8029574.1"/>
    </source>
</evidence>
<dbReference type="RefSeq" id="WP_191732786.1">
    <property type="nucleotide sequence ID" value="NZ_JACSPR010000002.1"/>
</dbReference>
<feature type="domain" description="CAAX prenyl protease 2/Lysostaphin resistance protein A-like" evidence="2">
    <location>
        <begin position="104"/>
        <end position="203"/>
    </location>
</feature>
<feature type="transmembrane region" description="Helical" evidence="1">
    <location>
        <begin position="103"/>
        <end position="127"/>
    </location>
</feature>
<organism evidence="3 4">
    <name type="scientific">Corynebacterium gallinarum</name>
    <dbReference type="NCBI Taxonomy" id="2762214"/>
    <lineage>
        <taxon>Bacteria</taxon>
        <taxon>Bacillati</taxon>
        <taxon>Actinomycetota</taxon>
        <taxon>Actinomycetes</taxon>
        <taxon>Mycobacteriales</taxon>
        <taxon>Corynebacteriaceae</taxon>
        <taxon>Corynebacterium</taxon>
    </lineage>
</organism>
<feature type="transmembrane region" description="Helical" evidence="1">
    <location>
        <begin position="79"/>
        <end position="97"/>
    </location>
</feature>
<keyword evidence="1" id="KW-0812">Transmembrane</keyword>
<feature type="transmembrane region" description="Helical" evidence="1">
    <location>
        <begin position="192"/>
        <end position="209"/>
    </location>
</feature>
<proteinExistence type="predicted"/>
<dbReference type="GO" id="GO:0080120">
    <property type="term" value="P:CAAX-box protein maturation"/>
    <property type="evidence" value="ECO:0007669"/>
    <property type="project" value="UniProtKB-ARBA"/>
</dbReference>
<feature type="transmembrane region" description="Helical" evidence="1">
    <location>
        <begin position="12"/>
        <end position="32"/>
    </location>
</feature>
<gene>
    <name evidence="3" type="ORF">H9627_04385</name>
</gene>
<dbReference type="GO" id="GO:0008237">
    <property type="term" value="F:metallopeptidase activity"/>
    <property type="evidence" value="ECO:0007669"/>
    <property type="project" value="UniProtKB-KW"/>
</dbReference>
<evidence type="ECO:0000313" key="4">
    <source>
        <dbReference type="Proteomes" id="UP000650224"/>
    </source>
</evidence>
<name>A0A8I0HMR9_9CORY</name>
<dbReference type="AlphaFoldDB" id="A0A8I0HMR9"/>
<dbReference type="PANTHER" id="PTHR36435:SF1">
    <property type="entry name" value="CAAX AMINO TERMINAL PROTEASE FAMILY PROTEIN"/>
    <property type="match status" value="1"/>
</dbReference>
<keyword evidence="3" id="KW-0482">Metalloprotease</keyword>
<feature type="transmembrane region" description="Helical" evidence="1">
    <location>
        <begin position="215"/>
        <end position="236"/>
    </location>
</feature>
<evidence type="ECO:0000256" key="1">
    <source>
        <dbReference type="SAM" id="Phobius"/>
    </source>
</evidence>
<feature type="transmembrane region" description="Helical" evidence="1">
    <location>
        <begin position="139"/>
        <end position="160"/>
    </location>
</feature>
<dbReference type="InterPro" id="IPR003675">
    <property type="entry name" value="Rce1/LyrA-like_dom"/>
</dbReference>
<keyword evidence="1" id="KW-0472">Membrane</keyword>
<dbReference type="PANTHER" id="PTHR36435">
    <property type="entry name" value="SLR1288 PROTEIN"/>
    <property type="match status" value="1"/>
</dbReference>
<protein>
    <submittedName>
        <fullName evidence="3">CPBP family intramembrane metalloprotease</fullName>
    </submittedName>
</protein>
<keyword evidence="3" id="KW-0378">Hydrolase</keyword>
<keyword evidence="4" id="KW-1185">Reference proteome</keyword>
<feature type="transmembrane region" description="Helical" evidence="1">
    <location>
        <begin position="166"/>
        <end position="185"/>
    </location>
</feature>
<dbReference type="Proteomes" id="UP000650224">
    <property type="component" value="Unassembled WGS sequence"/>
</dbReference>
<reference evidence="3 4" key="1">
    <citation type="submission" date="2020-08" db="EMBL/GenBank/DDBJ databases">
        <title>A Genomic Blueprint of the Chicken Gut Microbiome.</title>
        <authorList>
            <person name="Gilroy R."/>
            <person name="Ravi A."/>
            <person name="Getino M."/>
            <person name="Pursley I."/>
            <person name="Horton D.L."/>
            <person name="Alikhan N.-F."/>
            <person name="Baker D."/>
            <person name="Gharbi K."/>
            <person name="Hall N."/>
            <person name="Watson M."/>
            <person name="Adriaenssens E.M."/>
            <person name="Foster-Nyarko E."/>
            <person name="Jarju S."/>
            <person name="Secka A."/>
            <person name="Antonio M."/>
            <person name="Oren A."/>
            <person name="Chaudhuri R."/>
            <person name="La Ragione R.M."/>
            <person name="Hildebrand F."/>
            <person name="Pallen M.J."/>
        </authorList>
    </citation>
    <scope>NUCLEOTIDE SEQUENCE [LARGE SCALE GENOMIC DNA]</scope>
    <source>
        <strain evidence="3 4">Sa1YVA5</strain>
    </source>
</reference>
<sequence length="255" mass="28062">MTRLFEMNRMRHFYVWLAVFLLVNIIAVNIGINIGLDAHTAVVIPLAILTIVLLTHLIRSCIAPRIGLGTPAQVPAARMWFYLPLWLLVAWPLSQGLRTDLTLMLLITIIGHFIAIGILEEILFRGLLFRALLDEGKPVRAVIISTLTFGIGHAFSLLIGQGVTDTVFQIINATAVGFIFTMIVYLTRSLHVVIAAHILYNIMATVTVISEGYTLLFAGLTVALIYGAWLLHLTGVRPRVQSNRPRPAGAVPALP</sequence>
<accession>A0A8I0HMR9</accession>
<dbReference type="EMBL" id="JACSPR010000002">
    <property type="protein sequence ID" value="MBD8029574.1"/>
    <property type="molecule type" value="Genomic_DNA"/>
</dbReference>
<feature type="transmembrane region" description="Helical" evidence="1">
    <location>
        <begin position="38"/>
        <end position="58"/>
    </location>
</feature>
<dbReference type="Pfam" id="PF02517">
    <property type="entry name" value="Rce1-like"/>
    <property type="match status" value="1"/>
</dbReference>
<dbReference type="GO" id="GO:0004175">
    <property type="term" value="F:endopeptidase activity"/>
    <property type="evidence" value="ECO:0007669"/>
    <property type="project" value="UniProtKB-ARBA"/>
</dbReference>